<evidence type="ECO:0000259" key="4">
    <source>
        <dbReference type="Pfam" id="PF01301"/>
    </source>
</evidence>
<evidence type="ECO:0000256" key="3">
    <source>
        <dbReference type="SAM" id="MobiDB-lite"/>
    </source>
</evidence>
<reference evidence="5 6" key="1">
    <citation type="submission" date="2019-06" db="EMBL/GenBank/DDBJ databases">
        <title>Draft genome sequence of Miniimonas arenae KCTC 19750T isolated from sea sand.</title>
        <authorList>
            <person name="Park S.-J."/>
        </authorList>
    </citation>
    <scope>NUCLEOTIDE SEQUENCE [LARGE SCALE GENOMIC DNA]</scope>
    <source>
        <strain evidence="5 6">KCTC 19750</strain>
    </source>
</reference>
<feature type="region of interest" description="Disordered" evidence="3">
    <location>
        <begin position="1"/>
        <end position="68"/>
    </location>
</feature>
<comment type="similarity">
    <text evidence="1 2">Belongs to the glycosyl hydrolase 35 family.</text>
</comment>
<name>A0A5C5BDH6_9MICO</name>
<dbReference type="GO" id="GO:0005975">
    <property type="term" value="P:carbohydrate metabolic process"/>
    <property type="evidence" value="ECO:0007669"/>
    <property type="project" value="InterPro"/>
</dbReference>
<dbReference type="Pfam" id="PF01301">
    <property type="entry name" value="Glyco_hydro_35"/>
    <property type="match status" value="1"/>
</dbReference>
<dbReference type="InterPro" id="IPR001944">
    <property type="entry name" value="Glycoside_Hdrlase_35"/>
</dbReference>
<feature type="domain" description="Glycoside hydrolase 35 catalytic" evidence="4">
    <location>
        <begin position="76"/>
        <end position="418"/>
    </location>
</feature>
<evidence type="ECO:0000313" key="6">
    <source>
        <dbReference type="Proteomes" id="UP000313849"/>
    </source>
</evidence>
<sequence>MSTTSPTPSPVEPGRTTPAAPSGPAAPAAPAGPAAPAARHLRVGRPKEPRRGHLALGEPEGTPDRIDVTSRSLERGGRPWFPVTGEIHYSRIDRERWDEVLGLARAGGLDTVATYVFWQAHEPRPGEFDWSGNLDLRAFIQLAAEHGLDVVVRMGPWAHGEARYGGFPDWLEELGLATRTNDPEYLTLVRRLFAEQAAQLVGLTHAEDGPVVGLQMDNELYDQPQHLATLRTIAEELGLRVPIWTATGWGGAQVPETLLPVYSAYGDGFWEETTTEWPEFAAFHYRYSPVRDDLSVGKDLRESLDGVLLDPDAVPLKDDEQLPYATCELGGGMHVAYHRRPLMTAADVTALSLAKLGSGSVWQGYYMYAGGTIRRGPWGTSQESHATGYPNDVPTLTYDFYAPIGEFGQLRPHFHALRLQNLWLALDGEALAAMTASVGGGSEDPAELRWAVRSDGERGYVFLTTYQPARRPVDGQESVQVTVELEGGPVTVPSRPVDLPAGVSVAWPIRYRLTDAVTLLSATAALVTRVGAPGASDVVVLAATDGVPAEVVLEGDVAVAGAGRVTREDGRTIVAIDEPGADCVVELPGVRLLVLDERTADALSVLDLGGAPRLVLTEAGAYARDGRLVLLSERATARVSLFPAAPGLVRAVAGEARDEPPRSIWTTLRVTFPGAGTTRLAEGLSLEAPRPPAPTRGGPLHRLSAPTDFTGAARLPIDLPVELVDGADRSLLRVTWTGDVGRAVIGETVVSDTFWHGRVWDVDLTRERDALARAKLVLELLPWRAETGVWVDPSVRDVPDGIHVDAVDVVRVGRAVLEVAPAD</sequence>
<dbReference type="SUPFAM" id="SSF51445">
    <property type="entry name" value="(Trans)glycosidases"/>
    <property type="match status" value="1"/>
</dbReference>
<evidence type="ECO:0000256" key="2">
    <source>
        <dbReference type="RuleBase" id="RU003679"/>
    </source>
</evidence>
<dbReference type="AlphaFoldDB" id="A0A5C5BDH6"/>
<comment type="caution">
    <text evidence="5">The sequence shown here is derived from an EMBL/GenBank/DDBJ whole genome shotgun (WGS) entry which is preliminary data.</text>
</comment>
<dbReference type="GO" id="GO:0004553">
    <property type="term" value="F:hydrolase activity, hydrolyzing O-glycosyl compounds"/>
    <property type="evidence" value="ECO:0007669"/>
    <property type="project" value="InterPro"/>
</dbReference>
<gene>
    <name evidence="5" type="ORF">FH969_03510</name>
</gene>
<dbReference type="OrthoDB" id="9813184at2"/>
<dbReference type="EMBL" id="VENP01000007">
    <property type="protein sequence ID" value="TNU76450.1"/>
    <property type="molecule type" value="Genomic_DNA"/>
</dbReference>
<dbReference type="PANTHER" id="PTHR23421">
    <property type="entry name" value="BETA-GALACTOSIDASE RELATED"/>
    <property type="match status" value="1"/>
</dbReference>
<keyword evidence="6" id="KW-1185">Reference proteome</keyword>
<evidence type="ECO:0000256" key="1">
    <source>
        <dbReference type="ARBA" id="ARBA00009809"/>
    </source>
</evidence>
<proteinExistence type="inferred from homology"/>
<dbReference type="PRINTS" id="PR00742">
    <property type="entry name" value="GLHYDRLASE35"/>
</dbReference>
<organism evidence="5 6">
    <name type="scientific">Miniimonas arenae</name>
    <dbReference type="NCBI Taxonomy" id="676201"/>
    <lineage>
        <taxon>Bacteria</taxon>
        <taxon>Bacillati</taxon>
        <taxon>Actinomycetota</taxon>
        <taxon>Actinomycetes</taxon>
        <taxon>Micrococcales</taxon>
        <taxon>Beutenbergiaceae</taxon>
        <taxon>Miniimonas</taxon>
    </lineage>
</organism>
<dbReference type="InterPro" id="IPR017853">
    <property type="entry name" value="GH"/>
</dbReference>
<dbReference type="InterPro" id="IPR031330">
    <property type="entry name" value="Gly_Hdrlase_35_cat"/>
</dbReference>
<feature type="compositionally biased region" description="Low complexity" evidence="3">
    <location>
        <begin position="18"/>
        <end position="38"/>
    </location>
</feature>
<accession>A0A5C5BDH6</accession>
<dbReference type="Proteomes" id="UP000313849">
    <property type="component" value="Unassembled WGS sequence"/>
</dbReference>
<evidence type="ECO:0000313" key="5">
    <source>
        <dbReference type="EMBL" id="TNU76450.1"/>
    </source>
</evidence>
<protein>
    <recommendedName>
        <fullName evidence="4">Glycoside hydrolase 35 catalytic domain-containing protein</fullName>
    </recommendedName>
</protein>
<dbReference type="Gene3D" id="3.20.20.80">
    <property type="entry name" value="Glycosidases"/>
    <property type="match status" value="1"/>
</dbReference>